<name>A0A815KPL5_ADIRI</name>
<evidence type="ECO:0000313" key="2">
    <source>
        <dbReference type="EMBL" id="CAF1399163.1"/>
    </source>
</evidence>
<evidence type="ECO:0008006" key="4">
    <source>
        <dbReference type="Google" id="ProtNLM"/>
    </source>
</evidence>
<proteinExistence type="predicted"/>
<dbReference type="EMBL" id="CAJNOJ010000324">
    <property type="protein sequence ID" value="CAF1399163.1"/>
    <property type="molecule type" value="Genomic_DNA"/>
</dbReference>
<gene>
    <name evidence="2" type="ORF">EDS130_LOCUS35903</name>
</gene>
<dbReference type="AlphaFoldDB" id="A0A815KPL5"/>
<accession>A0A815KPL5</accession>
<protein>
    <recommendedName>
        <fullName evidence="4">B box-type domain-containing protein</fullName>
    </recommendedName>
</protein>
<sequence>MSSSIRTCAITKCENSSFALCNCCQELICIDHLKEHSDQCNAQLLPIADEVNQLLERLNEVNSTELICVKQLEEWRQAAHRLVDTFCEQKRHALLNRVHKREREKLDNCRGKLNELIRKKGGTPENIESLRNDLRLIEQNLNELKHFQLELQPLVIDSDLITIPRSNQNILQLLIPDKKIECVSPHFYLLASNDQYLLADIGATLCLLDLDLNTVKEIDFTYGSVWDMFWSSKISRFFVMTKNRILTFDIVTMSIQLCGIPCDSDSLWARGTCSDASLYLSAISNEDSAFIHEFTLPLTSFVRTHRLPSNSNVGNSIRDIKFRSDSFIIIRGDWKPHSATCLELRSAITLDCLWSVPIDTAGRCYYINKNNWIVVDYYKEQLLRISMDGAIVEQSKYVPAPTDVLPWNDDLLIVRTAKRISLHVLQ</sequence>
<evidence type="ECO:0000256" key="1">
    <source>
        <dbReference type="SAM" id="Coils"/>
    </source>
</evidence>
<keyword evidence="1" id="KW-0175">Coiled coil</keyword>
<feature type="coiled-coil region" evidence="1">
    <location>
        <begin position="99"/>
        <end position="147"/>
    </location>
</feature>
<reference evidence="2" key="1">
    <citation type="submission" date="2021-02" db="EMBL/GenBank/DDBJ databases">
        <authorList>
            <person name="Nowell W R."/>
        </authorList>
    </citation>
    <scope>NUCLEOTIDE SEQUENCE</scope>
</reference>
<comment type="caution">
    <text evidence="2">The sequence shown here is derived from an EMBL/GenBank/DDBJ whole genome shotgun (WGS) entry which is preliminary data.</text>
</comment>
<dbReference type="Proteomes" id="UP000663852">
    <property type="component" value="Unassembled WGS sequence"/>
</dbReference>
<evidence type="ECO:0000313" key="3">
    <source>
        <dbReference type="Proteomes" id="UP000663852"/>
    </source>
</evidence>
<organism evidence="2 3">
    <name type="scientific">Adineta ricciae</name>
    <name type="common">Rotifer</name>
    <dbReference type="NCBI Taxonomy" id="249248"/>
    <lineage>
        <taxon>Eukaryota</taxon>
        <taxon>Metazoa</taxon>
        <taxon>Spiralia</taxon>
        <taxon>Gnathifera</taxon>
        <taxon>Rotifera</taxon>
        <taxon>Eurotatoria</taxon>
        <taxon>Bdelloidea</taxon>
        <taxon>Adinetida</taxon>
        <taxon>Adinetidae</taxon>
        <taxon>Adineta</taxon>
    </lineage>
</organism>
<dbReference type="OrthoDB" id="10070064at2759"/>